<dbReference type="InterPro" id="IPR019734">
    <property type="entry name" value="TPR_rpt"/>
</dbReference>
<dbReference type="Pfam" id="PF13424">
    <property type="entry name" value="TPR_12"/>
    <property type="match status" value="1"/>
</dbReference>
<reference evidence="11 12" key="1">
    <citation type="submission" date="2020-08" db="EMBL/GenBank/DDBJ databases">
        <title>Sphingobacterium sp. DN04309 isolated from aquaculture water.</title>
        <authorList>
            <person name="Zhang M."/>
        </authorList>
    </citation>
    <scope>NUCLEOTIDE SEQUENCE [LARGE SCALE GENOMIC DNA]</scope>
    <source>
        <strain evidence="11 12">DN04309</strain>
    </source>
</reference>
<organism evidence="11 12">
    <name type="scientific">Sphingobacterium litopenaei</name>
    <dbReference type="NCBI Taxonomy" id="2763500"/>
    <lineage>
        <taxon>Bacteria</taxon>
        <taxon>Pseudomonadati</taxon>
        <taxon>Bacteroidota</taxon>
        <taxon>Sphingobacteriia</taxon>
        <taxon>Sphingobacteriales</taxon>
        <taxon>Sphingobacteriaceae</taxon>
        <taxon>Sphingobacterium</taxon>
    </lineage>
</organism>
<dbReference type="InterPro" id="IPR050736">
    <property type="entry name" value="Sensor_HK_Regulatory"/>
</dbReference>
<keyword evidence="4" id="KW-0808">Transferase</keyword>
<dbReference type="InterPro" id="IPR005467">
    <property type="entry name" value="His_kinase_dom"/>
</dbReference>
<accession>A0ABR7Y9L2</accession>
<keyword evidence="9" id="KW-0472">Membrane</keyword>
<dbReference type="PROSITE" id="PS50005">
    <property type="entry name" value="TPR"/>
    <property type="match status" value="1"/>
</dbReference>
<dbReference type="SUPFAM" id="SSF48452">
    <property type="entry name" value="TPR-like"/>
    <property type="match status" value="1"/>
</dbReference>
<dbReference type="SMART" id="SM00388">
    <property type="entry name" value="HisKA"/>
    <property type="match status" value="1"/>
</dbReference>
<dbReference type="InterPro" id="IPR004358">
    <property type="entry name" value="Sig_transdc_His_kin-like_C"/>
</dbReference>
<evidence type="ECO:0000256" key="3">
    <source>
        <dbReference type="ARBA" id="ARBA00022553"/>
    </source>
</evidence>
<feature type="repeat" description="TPR" evidence="7">
    <location>
        <begin position="107"/>
        <end position="140"/>
    </location>
</feature>
<dbReference type="PROSITE" id="PS50109">
    <property type="entry name" value="HIS_KIN"/>
    <property type="match status" value="1"/>
</dbReference>
<comment type="caution">
    <text evidence="11">The sequence shown here is derived from an EMBL/GenBank/DDBJ whole genome shotgun (WGS) entry which is preliminary data.</text>
</comment>
<dbReference type="CDD" id="cd00075">
    <property type="entry name" value="HATPase"/>
    <property type="match status" value="1"/>
</dbReference>
<evidence type="ECO:0000256" key="4">
    <source>
        <dbReference type="ARBA" id="ARBA00022679"/>
    </source>
</evidence>
<dbReference type="Pfam" id="PF02518">
    <property type="entry name" value="HATPase_c"/>
    <property type="match status" value="1"/>
</dbReference>
<evidence type="ECO:0000256" key="6">
    <source>
        <dbReference type="ARBA" id="ARBA00023012"/>
    </source>
</evidence>
<dbReference type="SMART" id="SM00387">
    <property type="entry name" value="HATPase_c"/>
    <property type="match status" value="1"/>
</dbReference>
<dbReference type="Gene3D" id="1.10.287.130">
    <property type="match status" value="1"/>
</dbReference>
<dbReference type="Proteomes" id="UP000651271">
    <property type="component" value="Unassembled WGS sequence"/>
</dbReference>
<keyword evidence="12" id="KW-1185">Reference proteome</keyword>
<dbReference type="InterPro" id="IPR036097">
    <property type="entry name" value="HisK_dim/P_sf"/>
</dbReference>
<feature type="coiled-coil region" evidence="8">
    <location>
        <begin position="273"/>
        <end position="347"/>
    </location>
</feature>
<dbReference type="InterPro" id="IPR003594">
    <property type="entry name" value="HATPase_dom"/>
</dbReference>
<dbReference type="InterPro" id="IPR003661">
    <property type="entry name" value="HisK_dim/P_dom"/>
</dbReference>
<evidence type="ECO:0000313" key="12">
    <source>
        <dbReference type="Proteomes" id="UP000651271"/>
    </source>
</evidence>
<keyword evidence="9" id="KW-1133">Transmembrane helix</keyword>
<evidence type="ECO:0000256" key="9">
    <source>
        <dbReference type="SAM" id="Phobius"/>
    </source>
</evidence>
<name>A0ABR7Y9L2_9SPHI</name>
<evidence type="ECO:0000256" key="8">
    <source>
        <dbReference type="SAM" id="Coils"/>
    </source>
</evidence>
<dbReference type="EC" id="2.7.13.3" evidence="2"/>
<dbReference type="PANTHER" id="PTHR43711">
    <property type="entry name" value="TWO-COMPONENT HISTIDINE KINASE"/>
    <property type="match status" value="1"/>
</dbReference>
<dbReference type="GO" id="GO:0016301">
    <property type="term" value="F:kinase activity"/>
    <property type="evidence" value="ECO:0007669"/>
    <property type="project" value="UniProtKB-KW"/>
</dbReference>
<dbReference type="SUPFAM" id="SSF47384">
    <property type="entry name" value="Homodimeric domain of signal transducing histidine kinase"/>
    <property type="match status" value="1"/>
</dbReference>
<dbReference type="InterPro" id="IPR011990">
    <property type="entry name" value="TPR-like_helical_dom_sf"/>
</dbReference>
<dbReference type="Gene3D" id="3.30.565.10">
    <property type="entry name" value="Histidine kinase-like ATPase, C-terminal domain"/>
    <property type="match status" value="1"/>
</dbReference>
<keyword evidence="5 11" id="KW-0418">Kinase</keyword>
<evidence type="ECO:0000259" key="10">
    <source>
        <dbReference type="PROSITE" id="PS50109"/>
    </source>
</evidence>
<dbReference type="SUPFAM" id="SSF55874">
    <property type="entry name" value="ATPase domain of HSP90 chaperone/DNA topoisomerase II/histidine kinase"/>
    <property type="match status" value="1"/>
</dbReference>
<keyword evidence="3" id="KW-0597">Phosphoprotein</keyword>
<dbReference type="PANTHER" id="PTHR43711:SF31">
    <property type="entry name" value="HISTIDINE KINASE"/>
    <property type="match status" value="1"/>
</dbReference>
<proteinExistence type="predicted"/>
<dbReference type="Gene3D" id="1.25.40.10">
    <property type="entry name" value="Tetratricopeptide repeat domain"/>
    <property type="match status" value="2"/>
</dbReference>
<sequence length="647" mass="74800">MPLLHGQSINVDSLLKRVHPTNPDSINGQIYYDLARNNYANDTKNALQWAKLGTKYFSKTEHTHLMTRCMNLEAVCLFILDRHEESIGRHYEILKIREEKKDTLGIAETLLNIGNVYYRGQDKEQAIKFYHKSRDYALKYNNIKLLSSLNNNLGNYYKDKYLETGKDKDKNAAIKHLKEAILYKEKLSTDRTLEKTYCILAGVYFEAKDYTKALHFAEKANELALHYKNDEAVGSSKMYISKIAFAQKDAKLAEKTLDDLYSYIANNKAFHILNMYDEEMVILRDKIRNLRSNTQEIDSVQETNYNSLLLSRQKIREELNIKYETEKKELENVNLSLKNKIAQDKAEKNKLISIISSVFALALLLLILNLIKKNKAISKSEQSIKQQAAQLYEQNNMLKQSEAFKAKLFSIISHDLKSPINSLSLIVQMSTEQQLSLENYAYLMSNVKQELDITSNLLNDLLFWSKAQMKSNSVKWEDFDLNLITEKCIITLSSSIRVKQLHVRNNLPKEFIITGDEMRCEFVIRNILHNAIKYSEFYQEIEIGAHDKHIVWDFYIKDNGVGISDDHLQKMFLHDESRKSTKGTLNEQGAGIGLLLCYDFVESLGWSLEVESEIGQGTTFHIYIKKSKVQNSVNENKTGNKTAYRLN</sequence>
<dbReference type="EMBL" id="JACOIJ010000001">
    <property type="protein sequence ID" value="MBD1427984.1"/>
    <property type="molecule type" value="Genomic_DNA"/>
</dbReference>
<evidence type="ECO:0000256" key="7">
    <source>
        <dbReference type="PROSITE-ProRule" id="PRU00339"/>
    </source>
</evidence>
<keyword evidence="9" id="KW-0812">Transmembrane</keyword>
<keyword evidence="7" id="KW-0802">TPR repeat</keyword>
<dbReference type="RefSeq" id="WP_190301074.1">
    <property type="nucleotide sequence ID" value="NZ_JACOIJ010000001.1"/>
</dbReference>
<evidence type="ECO:0000256" key="5">
    <source>
        <dbReference type="ARBA" id="ARBA00022777"/>
    </source>
</evidence>
<keyword evidence="6" id="KW-0902">Two-component regulatory system</keyword>
<dbReference type="Pfam" id="PF00512">
    <property type="entry name" value="HisKA"/>
    <property type="match status" value="1"/>
</dbReference>
<dbReference type="CDD" id="cd00082">
    <property type="entry name" value="HisKA"/>
    <property type="match status" value="1"/>
</dbReference>
<dbReference type="InterPro" id="IPR036890">
    <property type="entry name" value="HATPase_C_sf"/>
</dbReference>
<feature type="domain" description="Histidine kinase" evidence="10">
    <location>
        <begin position="411"/>
        <end position="628"/>
    </location>
</feature>
<evidence type="ECO:0000256" key="1">
    <source>
        <dbReference type="ARBA" id="ARBA00000085"/>
    </source>
</evidence>
<feature type="transmembrane region" description="Helical" evidence="9">
    <location>
        <begin position="351"/>
        <end position="371"/>
    </location>
</feature>
<protein>
    <recommendedName>
        <fullName evidence="2">histidine kinase</fullName>
        <ecNumber evidence="2">2.7.13.3</ecNumber>
    </recommendedName>
</protein>
<gene>
    <name evidence="11" type="ORF">H8B04_00125</name>
</gene>
<evidence type="ECO:0000256" key="2">
    <source>
        <dbReference type="ARBA" id="ARBA00012438"/>
    </source>
</evidence>
<keyword evidence="8" id="KW-0175">Coiled coil</keyword>
<comment type="catalytic activity">
    <reaction evidence="1">
        <text>ATP + protein L-histidine = ADP + protein N-phospho-L-histidine.</text>
        <dbReference type="EC" id="2.7.13.3"/>
    </reaction>
</comment>
<dbReference type="PRINTS" id="PR00344">
    <property type="entry name" value="BCTRLSENSOR"/>
</dbReference>
<dbReference type="SMART" id="SM00028">
    <property type="entry name" value="TPR"/>
    <property type="match status" value="3"/>
</dbReference>
<evidence type="ECO:0000313" key="11">
    <source>
        <dbReference type="EMBL" id="MBD1427984.1"/>
    </source>
</evidence>